<dbReference type="AlphaFoldDB" id="A0A1I5AA68"/>
<dbReference type="EMBL" id="FOVM01000003">
    <property type="protein sequence ID" value="SFN59220.1"/>
    <property type="molecule type" value="Genomic_DNA"/>
</dbReference>
<dbReference type="SUPFAM" id="SSF52266">
    <property type="entry name" value="SGNH hydrolase"/>
    <property type="match status" value="1"/>
</dbReference>
<keyword evidence="3" id="KW-1185">Reference proteome</keyword>
<dbReference type="Proteomes" id="UP000198867">
    <property type="component" value="Unassembled WGS sequence"/>
</dbReference>
<dbReference type="Pfam" id="PF13472">
    <property type="entry name" value="Lipase_GDSL_2"/>
    <property type="match status" value="1"/>
</dbReference>
<feature type="domain" description="SGNH hydrolase-type esterase" evidence="1">
    <location>
        <begin position="125"/>
        <end position="255"/>
    </location>
</feature>
<dbReference type="Gene3D" id="3.40.50.1110">
    <property type="entry name" value="SGNH hydrolase"/>
    <property type="match status" value="1"/>
</dbReference>
<dbReference type="InterPro" id="IPR036514">
    <property type="entry name" value="SGNH_hydro_sf"/>
</dbReference>
<evidence type="ECO:0000313" key="3">
    <source>
        <dbReference type="Proteomes" id="UP000198867"/>
    </source>
</evidence>
<gene>
    <name evidence="2" type="ORF">SAMN05216219_1286</name>
</gene>
<sequence length="267" mass="28504">MLLRVGIPVVVAGVLLSIAFATLPRPAAGTAAGADSGPAIAAEHRSTLVSFADARDRLDDSGRPFVVTVIGDSTGDQPGEWVDLAFRELAESLDRPLIQHPWDILTGSYLPEISFNEDAPSAPIVVWNGSASGKTGQYSLAHFDTLVPAQPDIVIFNHGLNNVQKPKTVAPQLTALVAEIERYWPESVGYAAILENPRFDDWSAAHTAVIDNVSSWLAENQAVRPIDTHAAYLASPTPELLLLPDLLHPSPEGSALTAATVLDALRR</sequence>
<organism evidence="2 3">
    <name type="scientific">Mycetocola miduiensis</name>
    <dbReference type="NCBI Taxonomy" id="995034"/>
    <lineage>
        <taxon>Bacteria</taxon>
        <taxon>Bacillati</taxon>
        <taxon>Actinomycetota</taxon>
        <taxon>Actinomycetes</taxon>
        <taxon>Micrococcales</taxon>
        <taxon>Microbacteriaceae</taxon>
        <taxon>Mycetocola</taxon>
    </lineage>
</organism>
<evidence type="ECO:0000259" key="1">
    <source>
        <dbReference type="Pfam" id="PF13472"/>
    </source>
</evidence>
<name>A0A1I5AA68_9MICO</name>
<proteinExistence type="predicted"/>
<reference evidence="3" key="1">
    <citation type="submission" date="2016-10" db="EMBL/GenBank/DDBJ databases">
        <authorList>
            <person name="Varghese N."/>
            <person name="Submissions S."/>
        </authorList>
    </citation>
    <scope>NUCLEOTIDE SEQUENCE [LARGE SCALE GENOMIC DNA]</scope>
    <source>
        <strain evidence="3">CGMCC 1.11101</strain>
    </source>
</reference>
<dbReference type="STRING" id="995034.SAMN05216219_1286"/>
<accession>A0A1I5AA68</accession>
<protein>
    <submittedName>
        <fullName evidence="2">Lysophospholipase L1</fullName>
    </submittedName>
</protein>
<dbReference type="InterPro" id="IPR013830">
    <property type="entry name" value="SGNH_hydro"/>
</dbReference>
<evidence type="ECO:0000313" key="2">
    <source>
        <dbReference type="EMBL" id="SFN59220.1"/>
    </source>
</evidence>